<dbReference type="PANTHER" id="PTHR33570:SF2">
    <property type="entry name" value="CARBOXYMUCONOLACTONE DECARBOXYLASE-LIKE DOMAIN-CONTAINING PROTEIN"/>
    <property type="match status" value="1"/>
</dbReference>
<dbReference type="InterPro" id="IPR003779">
    <property type="entry name" value="CMD-like"/>
</dbReference>
<proteinExistence type="predicted"/>
<name>A0A4R6YBC4_9HYPH</name>
<protein>
    <submittedName>
        <fullName evidence="3">Carboxymuconolactone decarboxylase family protein</fullName>
    </submittedName>
</protein>
<dbReference type="Proteomes" id="UP000294958">
    <property type="component" value="Unassembled WGS sequence"/>
</dbReference>
<gene>
    <name evidence="3" type="ORF">DES43_12511</name>
</gene>
<dbReference type="Gene3D" id="1.20.1290.10">
    <property type="entry name" value="AhpD-like"/>
    <property type="match status" value="1"/>
</dbReference>
<reference evidence="3 4" key="1">
    <citation type="submission" date="2019-03" db="EMBL/GenBank/DDBJ databases">
        <title>Genomic Encyclopedia of Type Strains, Phase IV (KMG-IV): sequencing the most valuable type-strain genomes for metagenomic binning, comparative biology and taxonomic classification.</title>
        <authorList>
            <person name="Goeker M."/>
        </authorList>
    </citation>
    <scope>NUCLEOTIDE SEQUENCE [LARGE SCALE GENOMIC DNA]</scope>
    <source>
        <strain evidence="3 4">DSM 11603</strain>
    </source>
</reference>
<sequence length="372" mass="40638">MPPAPPATIPPFISFRSPGAARRYHPTRQAETLTRFLNSRRVSTRVKYPRKSFWMRASTASRGRTRLPQLTFVLRNSERKTASHLCWNRSGSACQWSQNPSRRTSQRILTEYCWGEIWARSALSDKQRSLDNLCLLGALNRQHEFRLHLEGALANGCSVEEIRGTLLQRAVYCGAPAGFEAFRIAAEVFREENIDTKQLMRALRTDTSIHARSAANLGESNGRRSSIWRGATIHGGSEIAHPDPDGGIVPAGGAADALTQYSWNFPCSSGSSGSSQCSARSHELTRGRANPPPHPPSWMAAAPLAHKPPDGRLVIAEHVPEHRPSALANQGGGMGVAVFRAASPCVTAGLRQLSGDLQPNCGDLLHEGLFLI</sequence>
<dbReference type="GO" id="GO:0051920">
    <property type="term" value="F:peroxiredoxin activity"/>
    <property type="evidence" value="ECO:0007669"/>
    <property type="project" value="InterPro"/>
</dbReference>
<evidence type="ECO:0000313" key="3">
    <source>
        <dbReference type="EMBL" id="TDR32881.1"/>
    </source>
</evidence>
<evidence type="ECO:0000313" key="4">
    <source>
        <dbReference type="Proteomes" id="UP000294958"/>
    </source>
</evidence>
<keyword evidence="4" id="KW-1185">Reference proteome</keyword>
<evidence type="ECO:0000259" key="2">
    <source>
        <dbReference type="Pfam" id="PF02627"/>
    </source>
</evidence>
<dbReference type="Pfam" id="PF02627">
    <property type="entry name" value="CMD"/>
    <property type="match status" value="1"/>
</dbReference>
<feature type="domain" description="Carboxymuconolactone decarboxylase-like" evidence="2">
    <location>
        <begin position="106"/>
        <end position="187"/>
    </location>
</feature>
<dbReference type="AlphaFoldDB" id="A0A4R6YBC4"/>
<dbReference type="EMBL" id="SNZF01000025">
    <property type="protein sequence ID" value="TDR32881.1"/>
    <property type="molecule type" value="Genomic_DNA"/>
</dbReference>
<dbReference type="PANTHER" id="PTHR33570">
    <property type="entry name" value="4-CARBOXYMUCONOLACTONE DECARBOXYLASE FAMILY PROTEIN"/>
    <property type="match status" value="1"/>
</dbReference>
<evidence type="ECO:0000256" key="1">
    <source>
        <dbReference type="SAM" id="MobiDB-lite"/>
    </source>
</evidence>
<dbReference type="InterPro" id="IPR052512">
    <property type="entry name" value="4CMD/NDH-1_regulator"/>
</dbReference>
<dbReference type="InterPro" id="IPR029032">
    <property type="entry name" value="AhpD-like"/>
</dbReference>
<organism evidence="3 4">
    <name type="scientific">Aquamicrobium defluvii</name>
    <dbReference type="NCBI Taxonomy" id="69279"/>
    <lineage>
        <taxon>Bacteria</taxon>
        <taxon>Pseudomonadati</taxon>
        <taxon>Pseudomonadota</taxon>
        <taxon>Alphaproteobacteria</taxon>
        <taxon>Hyphomicrobiales</taxon>
        <taxon>Phyllobacteriaceae</taxon>
        <taxon>Aquamicrobium</taxon>
    </lineage>
</organism>
<feature type="region of interest" description="Disordered" evidence="1">
    <location>
        <begin position="270"/>
        <end position="294"/>
    </location>
</feature>
<accession>A0A4R6YBC4</accession>
<dbReference type="SUPFAM" id="SSF69118">
    <property type="entry name" value="AhpD-like"/>
    <property type="match status" value="1"/>
</dbReference>
<comment type="caution">
    <text evidence="3">The sequence shown here is derived from an EMBL/GenBank/DDBJ whole genome shotgun (WGS) entry which is preliminary data.</text>
</comment>